<gene>
    <name evidence="2" type="ORF">GSLYS_00009374001</name>
</gene>
<dbReference type="InterPro" id="IPR015797">
    <property type="entry name" value="NUDIX_hydrolase-like_dom_sf"/>
</dbReference>
<dbReference type="InterPro" id="IPR039989">
    <property type="entry name" value="NUDT9"/>
</dbReference>
<keyword evidence="3" id="KW-1185">Reference proteome</keyword>
<dbReference type="CDD" id="cd03670">
    <property type="entry name" value="NUDIX_ADPRase_Nudt9"/>
    <property type="match status" value="1"/>
</dbReference>
<proteinExistence type="predicted"/>
<dbReference type="PANTHER" id="PTHR13030:SF8">
    <property type="entry name" value="ADP-RIBOSE PYROPHOSPHATASE, MITOCHONDRIAL"/>
    <property type="match status" value="1"/>
</dbReference>
<dbReference type="Pfam" id="PF25969">
    <property type="entry name" value="NUDT9_N"/>
    <property type="match status" value="1"/>
</dbReference>
<protein>
    <recommendedName>
        <fullName evidence="1">Nudix hydrolase domain-containing protein</fullName>
    </recommendedName>
</protein>
<evidence type="ECO:0000313" key="3">
    <source>
        <dbReference type="Proteomes" id="UP001497497"/>
    </source>
</evidence>
<dbReference type="Gene3D" id="3.90.79.10">
    <property type="entry name" value="Nucleoside Triphosphate Pyrophosphohydrolase"/>
    <property type="match status" value="1"/>
</dbReference>
<sequence>MQHANARKNTNDHHTFIHQITRLRRQSNFKPCHCIQDFRLFYQKYLYVIAQRTHYLDRSQDKENLASMEELHFKCRNGLYPRSDKQRTHVPDDKVDWKIPFNDYKPVYYTSASVLKKPEWADDEAIKESSPKWNALDGNIDRRSHQGHYELEEGLPRNPIGRTGVSGRGCLGRWGPNHAADPIVTRWKMEGKSHMQKGKKNILQFIAIQRKDNKEWAVPGGMVDPGEAVSETLIREFGEEALNLLDVSAQEKKKFEADLKEFFMRKGELIYKGYVDDPRNTDNAWMETVAMNFHDEEGTGVAKFALHAGSDAEGVKWMDVDSSLQLYASHRDFIKKTAELRKAYWS</sequence>
<name>A0AAV2HMY3_LYMST</name>
<dbReference type="FunFam" id="3.90.79.10:FF:000021">
    <property type="entry name" value="ADP-ribose pyrophosphatase, mitochondrial isoform X1"/>
    <property type="match status" value="1"/>
</dbReference>
<dbReference type="Proteomes" id="UP001497497">
    <property type="component" value="Unassembled WGS sequence"/>
</dbReference>
<dbReference type="InterPro" id="IPR000086">
    <property type="entry name" value="NUDIX_hydrolase_dom"/>
</dbReference>
<dbReference type="PROSITE" id="PS51462">
    <property type="entry name" value="NUDIX"/>
    <property type="match status" value="1"/>
</dbReference>
<dbReference type="Pfam" id="PF00293">
    <property type="entry name" value="NUDIX"/>
    <property type="match status" value="1"/>
</dbReference>
<dbReference type="PANTHER" id="PTHR13030">
    <property type="entry name" value="NUDIX HYDROLASE"/>
    <property type="match status" value="1"/>
</dbReference>
<organism evidence="2 3">
    <name type="scientific">Lymnaea stagnalis</name>
    <name type="common">Great pond snail</name>
    <name type="synonym">Helix stagnalis</name>
    <dbReference type="NCBI Taxonomy" id="6523"/>
    <lineage>
        <taxon>Eukaryota</taxon>
        <taxon>Metazoa</taxon>
        <taxon>Spiralia</taxon>
        <taxon>Lophotrochozoa</taxon>
        <taxon>Mollusca</taxon>
        <taxon>Gastropoda</taxon>
        <taxon>Heterobranchia</taxon>
        <taxon>Euthyneura</taxon>
        <taxon>Panpulmonata</taxon>
        <taxon>Hygrophila</taxon>
        <taxon>Lymnaeoidea</taxon>
        <taxon>Lymnaeidae</taxon>
        <taxon>Lymnaea</taxon>
    </lineage>
</organism>
<dbReference type="EMBL" id="CAXITT010000201">
    <property type="protein sequence ID" value="CAL1535414.1"/>
    <property type="molecule type" value="Genomic_DNA"/>
</dbReference>
<comment type="caution">
    <text evidence="2">The sequence shown here is derived from an EMBL/GenBank/DDBJ whole genome shotgun (WGS) entry which is preliminary data.</text>
</comment>
<dbReference type="GO" id="GO:0047631">
    <property type="term" value="F:ADP-ribose diphosphatase activity"/>
    <property type="evidence" value="ECO:0007669"/>
    <property type="project" value="InterPro"/>
</dbReference>
<accession>A0AAV2HMY3</accession>
<evidence type="ECO:0000313" key="2">
    <source>
        <dbReference type="EMBL" id="CAL1535414.1"/>
    </source>
</evidence>
<evidence type="ECO:0000259" key="1">
    <source>
        <dbReference type="PROSITE" id="PS51462"/>
    </source>
</evidence>
<reference evidence="2 3" key="1">
    <citation type="submission" date="2024-04" db="EMBL/GenBank/DDBJ databases">
        <authorList>
            <consortium name="Genoscope - CEA"/>
            <person name="William W."/>
        </authorList>
    </citation>
    <scope>NUCLEOTIDE SEQUENCE [LARGE SCALE GENOMIC DNA]</scope>
</reference>
<dbReference type="AlphaFoldDB" id="A0AAV2HMY3"/>
<feature type="domain" description="Nudix hydrolase" evidence="1">
    <location>
        <begin position="176"/>
        <end position="340"/>
    </location>
</feature>
<dbReference type="SUPFAM" id="SSF55811">
    <property type="entry name" value="Nudix"/>
    <property type="match status" value="1"/>
</dbReference>